<dbReference type="AlphaFoldDB" id="A0ABD1LLW3"/>
<gene>
    <name evidence="2" type="ORF">Fmac_023553</name>
</gene>
<dbReference type="Proteomes" id="UP001603857">
    <property type="component" value="Unassembled WGS sequence"/>
</dbReference>
<evidence type="ECO:0000313" key="2">
    <source>
        <dbReference type="EMBL" id="KAL2324495.1"/>
    </source>
</evidence>
<feature type="region of interest" description="Disordered" evidence="1">
    <location>
        <begin position="40"/>
        <end position="61"/>
    </location>
</feature>
<organism evidence="2 3">
    <name type="scientific">Flemingia macrophylla</name>
    <dbReference type="NCBI Taxonomy" id="520843"/>
    <lineage>
        <taxon>Eukaryota</taxon>
        <taxon>Viridiplantae</taxon>
        <taxon>Streptophyta</taxon>
        <taxon>Embryophyta</taxon>
        <taxon>Tracheophyta</taxon>
        <taxon>Spermatophyta</taxon>
        <taxon>Magnoliopsida</taxon>
        <taxon>eudicotyledons</taxon>
        <taxon>Gunneridae</taxon>
        <taxon>Pentapetalae</taxon>
        <taxon>rosids</taxon>
        <taxon>fabids</taxon>
        <taxon>Fabales</taxon>
        <taxon>Fabaceae</taxon>
        <taxon>Papilionoideae</taxon>
        <taxon>50 kb inversion clade</taxon>
        <taxon>NPAAA clade</taxon>
        <taxon>indigoferoid/millettioid clade</taxon>
        <taxon>Phaseoleae</taxon>
        <taxon>Flemingia</taxon>
    </lineage>
</organism>
<name>A0ABD1LLW3_9FABA</name>
<protein>
    <submittedName>
        <fullName evidence="2">Uncharacterized protein</fullName>
    </submittedName>
</protein>
<sequence length="83" mass="9097">MGLEDNSIEFCLQVPESDRYVRNPEDYVDAAEYEALLQTLAENDSEGRKGAPPTSKSAVQGLPTMKIESEGAVCTVLDFRENG</sequence>
<reference evidence="2 3" key="1">
    <citation type="submission" date="2024-08" db="EMBL/GenBank/DDBJ databases">
        <title>Insights into the chromosomal genome structure of Flemingia macrophylla.</title>
        <authorList>
            <person name="Ding Y."/>
            <person name="Zhao Y."/>
            <person name="Bi W."/>
            <person name="Wu M."/>
            <person name="Zhao G."/>
            <person name="Gong Y."/>
            <person name="Li W."/>
            <person name="Zhang P."/>
        </authorList>
    </citation>
    <scope>NUCLEOTIDE SEQUENCE [LARGE SCALE GENOMIC DNA]</scope>
    <source>
        <strain evidence="2">DYQJB</strain>
        <tissue evidence="2">Leaf</tissue>
    </source>
</reference>
<evidence type="ECO:0000313" key="3">
    <source>
        <dbReference type="Proteomes" id="UP001603857"/>
    </source>
</evidence>
<dbReference type="EMBL" id="JBGMDY010000008">
    <property type="protein sequence ID" value="KAL2324495.1"/>
    <property type="molecule type" value="Genomic_DNA"/>
</dbReference>
<evidence type="ECO:0000256" key="1">
    <source>
        <dbReference type="SAM" id="MobiDB-lite"/>
    </source>
</evidence>
<proteinExistence type="predicted"/>
<accession>A0ABD1LLW3</accession>
<comment type="caution">
    <text evidence="2">The sequence shown here is derived from an EMBL/GenBank/DDBJ whole genome shotgun (WGS) entry which is preliminary data.</text>
</comment>
<keyword evidence="3" id="KW-1185">Reference proteome</keyword>